<proteinExistence type="inferred from homology"/>
<accession>A0A164SW35</accession>
<comment type="subcellular location">
    <subcellularLocation>
        <location evidence="1">Cell membrane</location>
        <topology evidence="1">Lipid-anchor</topology>
        <topology evidence="1">GPI-anchor</topology>
    </subcellularLocation>
</comment>
<gene>
    <name evidence="9" type="ORF">DCAR_0727378</name>
</gene>
<keyword evidence="5" id="KW-0732">Signal</keyword>
<dbReference type="GO" id="GO:0098552">
    <property type="term" value="C:side of membrane"/>
    <property type="evidence" value="ECO:0007669"/>
    <property type="project" value="UniProtKB-KW"/>
</dbReference>
<dbReference type="Gramene" id="KZM86725">
    <property type="protein sequence ID" value="KZM86725"/>
    <property type="gene ID" value="DCAR_023859"/>
</dbReference>
<dbReference type="CDD" id="cd00010">
    <property type="entry name" value="AAI_LTSS"/>
    <property type="match status" value="1"/>
</dbReference>
<evidence type="ECO:0000256" key="6">
    <source>
        <dbReference type="ARBA" id="ARBA00023157"/>
    </source>
</evidence>
<dbReference type="FunFam" id="1.10.110.10:FF:000001">
    <property type="entry name" value="Bifunctional inhibitor/lipid-transfer protein/seed storage 2S albumin superfamily protein"/>
    <property type="match status" value="1"/>
</dbReference>
<dbReference type="InterPro" id="IPR016140">
    <property type="entry name" value="Bifunc_inhib/LTP/seed_store"/>
</dbReference>
<dbReference type="KEGG" id="dcr:108194499"/>
<dbReference type="PANTHER" id="PTHR33044">
    <property type="entry name" value="BIFUNCTIONAL INHIBITOR/LIPID-TRANSFER PROTEIN/SEED STORAGE 2S ALBUMIN SUPERFAMILY PROTEIN-RELATED"/>
    <property type="match status" value="1"/>
</dbReference>
<reference evidence="9" key="2">
    <citation type="submission" date="2022-03" db="EMBL/GenBank/DDBJ databases">
        <title>Draft title - Genomic analysis of global carrot germplasm unveils the trajectory of domestication and the origin of high carotenoid orange carrot.</title>
        <authorList>
            <person name="Iorizzo M."/>
            <person name="Ellison S."/>
            <person name="Senalik D."/>
            <person name="Macko-Podgorni A."/>
            <person name="Grzebelus D."/>
            <person name="Bostan H."/>
            <person name="Rolling W."/>
            <person name="Curaba J."/>
            <person name="Simon P."/>
        </authorList>
    </citation>
    <scope>NUCLEOTIDE SEQUENCE</scope>
    <source>
        <tissue evidence="9">Leaf</tissue>
    </source>
</reference>
<keyword evidence="8" id="KW-0449">Lipoprotein</keyword>
<dbReference type="Pfam" id="PF14368">
    <property type="entry name" value="LTP_2"/>
    <property type="match status" value="1"/>
</dbReference>
<evidence type="ECO:0000313" key="9">
    <source>
        <dbReference type="EMBL" id="WOH07943.1"/>
    </source>
</evidence>
<organism evidence="9 10">
    <name type="scientific">Daucus carota subsp. sativus</name>
    <name type="common">Carrot</name>
    <dbReference type="NCBI Taxonomy" id="79200"/>
    <lineage>
        <taxon>Eukaryota</taxon>
        <taxon>Viridiplantae</taxon>
        <taxon>Streptophyta</taxon>
        <taxon>Embryophyta</taxon>
        <taxon>Tracheophyta</taxon>
        <taxon>Spermatophyta</taxon>
        <taxon>Magnoliopsida</taxon>
        <taxon>eudicotyledons</taxon>
        <taxon>Gunneridae</taxon>
        <taxon>Pentapetalae</taxon>
        <taxon>asterids</taxon>
        <taxon>campanulids</taxon>
        <taxon>Apiales</taxon>
        <taxon>Apiaceae</taxon>
        <taxon>Apioideae</taxon>
        <taxon>Scandiceae</taxon>
        <taxon>Daucinae</taxon>
        <taxon>Daucus</taxon>
        <taxon>Daucus sect. Daucus</taxon>
    </lineage>
</organism>
<keyword evidence="3" id="KW-1003">Cell membrane</keyword>
<evidence type="ECO:0000256" key="1">
    <source>
        <dbReference type="ARBA" id="ARBA00004609"/>
    </source>
</evidence>
<dbReference type="InterPro" id="IPR036312">
    <property type="entry name" value="Bifun_inhib/LTP/seed_sf"/>
</dbReference>
<dbReference type="OrthoDB" id="785314at2759"/>
<evidence type="ECO:0000256" key="7">
    <source>
        <dbReference type="ARBA" id="ARBA00023180"/>
    </source>
</evidence>
<keyword evidence="6" id="KW-1015">Disulfide bond</keyword>
<comment type="similarity">
    <text evidence="2">Belongs to the plant LTP family.</text>
</comment>
<reference evidence="9" key="1">
    <citation type="journal article" date="2016" name="Nat. Genet.">
        <title>A high-quality carrot genome assembly provides new insights into carotenoid accumulation and asterid genome evolution.</title>
        <authorList>
            <person name="Iorizzo M."/>
            <person name="Ellison S."/>
            <person name="Senalik D."/>
            <person name="Zeng P."/>
            <person name="Satapoomin P."/>
            <person name="Huang J."/>
            <person name="Bowman M."/>
            <person name="Iovene M."/>
            <person name="Sanseverino W."/>
            <person name="Cavagnaro P."/>
            <person name="Yildiz M."/>
            <person name="Macko-Podgorni A."/>
            <person name="Moranska E."/>
            <person name="Grzebelus E."/>
            <person name="Grzebelus D."/>
            <person name="Ashrafi H."/>
            <person name="Zheng Z."/>
            <person name="Cheng S."/>
            <person name="Spooner D."/>
            <person name="Van Deynze A."/>
            <person name="Simon P."/>
        </authorList>
    </citation>
    <scope>NUCLEOTIDE SEQUENCE</scope>
    <source>
        <tissue evidence="9">Leaf</tissue>
    </source>
</reference>
<dbReference type="Gene3D" id="1.10.110.10">
    <property type="entry name" value="Plant lipid-transfer and hydrophobic proteins"/>
    <property type="match status" value="1"/>
</dbReference>
<name>A0A164SW35_DAUCS</name>
<dbReference type="OMA" id="PNICTVE"/>
<dbReference type="AlphaFoldDB" id="A0A164SW35"/>
<evidence type="ECO:0000256" key="3">
    <source>
        <dbReference type="ARBA" id="ARBA00022475"/>
    </source>
</evidence>
<evidence type="ECO:0000256" key="8">
    <source>
        <dbReference type="ARBA" id="ARBA00023288"/>
    </source>
</evidence>
<evidence type="ECO:0000256" key="4">
    <source>
        <dbReference type="ARBA" id="ARBA00022622"/>
    </source>
</evidence>
<dbReference type="Proteomes" id="UP000077755">
    <property type="component" value="Chromosome 7"/>
</dbReference>
<keyword evidence="7" id="KW-0325">Glycoprotein</keyword>
<keyword evidence="10" id="KW-1185">Reference proteome</keyword>
<dbReference type="SMART" id="SM00499">
    <property type="entry name" value="AAI"/>
    <property type="match status" value="1"/>
</dbReference>
<keyword evidence="4" id="KW-0472">Membrane</keyword>
<evidence type="ECO:0000256" key="5">
    <source>
        <dbReference type="ARBA" id="ARBA00022729"/>
    </source>
</evidence>
<keyword evidence="4" id="KW-0336">GPI-anchor</keyword>
<sequence length="193" mass="18984">MASAAMLFLTMMVICYYSANAQAPAGMPVQSPMAVTGVAPAAGPVGETDCTTALFGMSDCLGYVQQGSNATKPDPACCPELSGLLKNQPTCLCLLLGDTSSTFGIQIDLSRAIDLPKTCGLQLPDLSACPAAPSPSAGEAPASSGVPAYSPGGVTLGPGVAASPESANNGNGAPTIGPFGLASFLAVAVSLSL</sequence>
<evidence type="ECO:0000256" key="2">
    <source>
        <dbReference type="ARBA" id="ARBA00009748"/>
    </source>
</evidence>
<evidence type="ECO:0000313" key="10">
    <source>
        <dbReference type="Proteomes" id="UP000077755"/>
    </source>
</evidence>
<dbReference type="SUPFAM" id="SSF47699">
    <property type="entry name" value="Bifunctional inhibitor/lipid-transfer protein/seed storage 2S albumin"/>
    <property type="match status" value="1"/>
</dbReference>
<dbReference type="EMBL" id="CP093349">
    <property type="protein sequence ID" value="WOH07943.1"/>
    <property type="molecule type" value="Genomic_DNA"/>
</dbReference>
<dbReference type="InterPro" id="IPR043325">
    <property type="entry name" value="LTSS"/>
</dbReference>
<protein>
    <submittedName>
        <fullName evidence="9">Uncharacterized protein</fullName>
    </submittedName>
</protein>
<dbReference type="GO" id="GO:0005886">
    <property type="term" value="C:plasma membrane"/>
    <property type="evidence" value="ECO:0007669"/>
    <property type="project" value="UniProtKB-SubCell"/>
</dbReference>